<evidence type="ECO:0000313" key="1">
    <source>
        <dbReference type="EMBL" id="ESK65411.1"/>
    </source>
</evidence>
<dbReference type="RefSeq" id="WP_023391835.1">
    <property type="nucleotide sequence ID" value="NZ_CP146287.1"/>
</dbReference>
<dbReference type="Proteomes" id="UP000019050">
    <property type="component" value="Unassembled WGS sequence"/>
</dbReference>
<reference evidence="1" key="1">
    <citation type="submission" date="2013-06" db="EMBL/GenBank/DDBJ databases">
        <authorList>
            <person name="Weinstock G."/>
            <person name="Sodergren E."/>
            <person name="Clifton S."/>
            <person name="Fulton L."/>
            <person name="Fulton B."/>
            <person name="Courtney L."/>
            <person name="Fronick C."/>
            <person name="Harrison M."/>
            <person name="Strong C."/>
            <person name="Farmer C."/>
            <person name="Delahaunty K."/>
            <person name="Markovic C."/>
            <person name="Hall O."/>
            <person name="Minx P."/>
            <person name="Tomlinson C."/>
            <person name="Mitreva M."/>
            <person name="Nelson J."/>
            <person name="Hou S."/>
            <person name="Wollam A."/>
            <person name="Pepin K.H."/>
            <person name="Johnson M."/>
            <person name="Bhonagiri V."/>
            <person name="Nash W.E."/>
            <person name="Warren W."/>
            <person name="Chinwalla A."/>
            <person name="Mardis E.R."/>
            <person name="Wilson R.K."/>
        </authorList>
    </citation>
    <scope>NUCLEOTIDE SEQUENCE [LARGE SCALE GENOMIC DNA]</scope>
    <source>
        <strain evidence="1">ATCC 49176</strain>
    </source>
</reference>
<dbReference type="GeneID" id="84817704"/>
<proteinExistence type="predicted"/>
<name>W1Q2U3_ABIDE</name>
<dbReference type="AlphaFoldDB" id="W1Q2U3"/>
<organism evidence="1 2">
    <name type="scientific">Abiotrophia defectiva ATCC 49176</name>
    <dbReference type="NCBI Taxonomy" id="592010"/>
    <lineage>
        <taxon>Bacteria</taxon>
        <taxon>Bacillati</taxon>
        <taxon>Bacillota</taxon>
        <taxon>Bacilli</taxon>
        <taxon>Lactobacillales</taxon>
        <taxon>Aerococcaceae</taxon>
        <taxon>Abiotrophia</taxon>
    </lineage>
</organism>
<dbReference type="EMBL" id="ACIN03000012">
    <property type="protein sequence ID" value="ESK65411.1"/>
    <property type="molecule type" value="Genomic_DNA"/>
</dbReference>
<dbReference type="HOGENOM" id="CLU_2476219_0_0_9"/>
<dbReference type="STRING" id="592010.GCWU000182_001192"/>
<sequence length="87" mass="9486">MNNQETVLTFAQGSLIAKNELVFELSLADQASYFIYCESAEAAERFAFQAKQLVETLAPSGDQAASLLVSFVKENPAGLAYRYTVGQ</sequence>
<protein>
    <submittedName>
        <fullName evidence="1">Uncharacterized protein</fullName>
    </submittedName>
</protein>
<keyword evidence="2" id="KW-1185">Reference proteome</keyword>
<gene>
    <name evidence="1" type="ORF">GCWU000182_001192</name>
</gene>
<comment type="caution">
    <text evidence="1">The sequence shown here is derived from an EMBL/GenBank/DDBJ whole genome shotgun (WGS) entry which is preliminary data.</text>
</comment>
<accession>W1Q2U3</accession>
<evidence type="ECO:0000313" key="2">
    <source>
        <dbReference type="Proteomes" id="UP000019050"/>
    </source>
</evidence>